<dbReference type="PANTHER" id="PTHR45711">
    <property type="entry name" value="CHLORIDE CHANNEL PROTEIN"/>
    <property type="match status" value="1"/>
</dbReference>
<evidence type="ECO:0000256" key="3">
    <source>
        <dbReference type="ARBA" id="ARBA00022692"/>
    </source>
</evidence>
<sequence>MAKARVRKRGLVEHTRHFFATWSAESRAHLQDAHISVSLLFVVAGALIGVTAAAFSDASQQVEDWQQAWAERDIRLAWVVMPLGLTLVVLLVRVFFDGTAGSGIPLLSVGIELQDGDPNFVRVFSLRILFGKILLTLLAQLCGASSGREGPTVQVASILLVTTLRVGYRLLPWVRQTLDLQIGEGLGTYRSLYMREAAVVGSAAGISGAFNTPLGGIIFAIEEMGNRYTHTLGHVMIIAVAVAGAVSIAVEGYHVIFDGFDQDRDDLNEYEILWVVPLVAIPSGLLGGLWAVGLLLGVHVKRLLLAYGCFAPYAISLACGLALAATGFWAGGETWGSGFRQARAVLVPELEGFPDEAGPLAAGVQPSRLFFLLKAVATWLSFWSGIPGGIFAPSIAIGTGFGAFMHDVLIQPAMRGTLIMDTGPHRPVIAAIA</sequence>
<reference evidence="10" key="1">
    <citation type="journal article" date="2013" name="Nature">
        <title>Pan genome of the phytoplankton Emiliania underpins its global distribution.</title>
        <authorList>
            <person name="Read B.A."/>
            <person name="Kegel J."/>
            <person name="Klute M.J."/>
            <person name="Kuo A."/>
            <person name="Lefebvre S.C."/>
            <person name="Maumus F."/>
            <person name="Mayer C."/>
            <person name="Miller J."/>
            <person name="Monier A."/>
            <person name="Salamov A."/>
            <person name="Young J."/>
            <person name="Aguilar M."/>
            <person name="Claverie J.M."/>
            <person name="Frickenhaus S."/>
            <person name="Gonzalez K."/>
            <person name="Herman E.K."/>
            <person name="Lin Y.C."/>
            <person name="Napier J."/>
            <person name="Ogata H."/>
            <person name="Sarno A.F."/>
            <person name="Shmutz J."/>
            <person name="Schroeder D."/>
            <person name="de Vargas C."/>
            <person name="Verret F."/>
            <person name="von Dassow P."/>
            <person name="Valentin K."/>
            <person name="Van de Peer Y."/>
            <person name="Wheeler G."/>
            <person name="Dacks J.B."/>
            <person name="Delwiche C.F."/>
            <person name="Dyhrman S.T."/>
            <person name="Glockner G."/>
            <person name="John U."/>
            <person name="Richards T."/>
            <person name="Worden A.Z."/>
            <person name="Zhang X."/>
            <person name="Grigoriev I.V."/>
            <person name="Allen A.E."/>
            <person name="Bidle K."/>
            <person name="Borodovsky M."/>
            <person name="Bowler C."/>
            <person name="Brownlee C."/>
            <person name="Cock J.M."/>
            <person name="Elias M."/>
            <person name="Gladyshev V.N."/>
            <person name="Groth M."/>
            <person name="Guda C."/>
            <person name="Hadaegh A."/>
            <person name="Iglesias-Rodriguez M.D."/>
            <person name="Jenkins J."/>
            <person name="Jones B.M."/>
            <person name="Lawson T."/>
            <person name="Leese F."/>
            <person name="Lindquist E."/>
            <person name="Lobanov A."/>
            <person name="Lomsadze A."/>
            <person name="Malik S.B."/>
            <person name="Marsh M.E."/>
            <person name="Mackinder L."/>
            <person name="Mock T."/>
            <person name="Mueller-Roeber B."/>
            <person name="Pagarete A."/>
            <person name="Parker M."/>
            <person name="Probert I."/>
            <person name="Quesneville H."/>
            <person name="Raines C."/>
            <person name="Rensing S.A."/>
            <person name="Riano-Pachon D.M."/>
            <person name="Richier S."/>
            <person name="Rokitta S."/>
            <person name="Shiraiwa Y."/>
            <person name="Soanes D.M."/>
            <person name="van der Giezen M."/>
            <person name="Wahlund T.M."/>
            <person name="Williams B."/>
            <person name="Wilson W."/>
            <person name="Wolfe G."/>
            <person name="Wurch L.L."/>
        </authorList>
    </citation>
    <scope>NUCLEOTIDE SEQUENCE</scope>
</reference>
<dbReference type="InterPro" id="IPR001807">
    <property type="entry name" value="ClC"/>
</dbReference>
<evidence type="ECO:0000256" key="5">
    <source>
        <dbReference type="ARBA" id="ARBA00023065"/>
    </source>
</evidence>
<evidence type="ECO:0008006" key="11">
    <source>
        <dbReference type="Google" id="ProtNLM"/>
    </source>
</evidence>
<feature type="transmembrane region" description="Helical" evidence="8">
    <location>
        <begin position="76"/>
        <end position="96"/>
    </location>
</feature>
<dbReference type="AlphaFoldDB" id="A0A0D3IY76"/>
<feature type="transmembrane region" description="Helical" evidence="8">
    <location>
        <begin position="35"/>
        <end position="55"/>
    </location>
</feature>
<evidence type="ECO:0000256" key="1">
    <source>
        <dbReference type="ARBA" id="ARBA00004141"/>
    </source>
</evidence>
<comment type="subcellular location">
    <subcellularLocation>
        <location evidence="1">Membrane</location>
        <topology evidence="1">Multi-pass membrane protein</topology>
    </subcellularLocation>
</comment>
<dbReference type="EnsemblProtists" id="EOD16211">
    <property type="protein sequence ID" value="EOD16211"/>
    <property type="gene ID" value="EMIHUDRAFT_470448"/>
</dbReference>
<evidence type="ECO:0000256" key="4">
    <source>
        <dbReference type="ARBA" id="ARBA00022989"/>
    </source>
</evidence>
<feature type="transmembrane region" description="Helical" evidence="8">
    <location>
        <begin position="232"/>
        <end position="252"/>
    </location>
</feature>
<dbReference type="GO" id="GO:0005247">
    <property type="term" value="F:voltage-gated chloride channel activity"/>
    <property type="evidence" value="ECO:0007669"/>
    <property type="project" value="TreeGrafter"/>
</dbReference>
<feature type="transmembrane region" description="Helical" evidence="8">
    <location>
        <begin position="304"/>
        <end position="330"/>
    </location>
</feature>
<keyword evidence="10" id="KW-1185">Reference proteome</keyword>
<reference evidence="9" key="2">
    <citation type="submission" date="2024-10" db="UniProtKB">
        <authorList>
            <consortium name="EnsemblProtists"/>
        </authorList>
    </citation>
    <scope>IDENTIFICATION</scope>
</reference>
<dbReference type="Pfam" id="PF00654">
    <property type="entry name" value="Voltage_CLC"/>
    <property type="match status" value="1"/>
</dbReference>
<keyword evidence="6 8" id="KW-0472">Membrane</keyword>
<evidence type="ECO:0000256" key="7">
    <source>
        <dbReference type="ARBA" id="ARBA00023214"/>
    </source>
</evidence>
<dbReference type="InterPro" id="IPR014743">
    <property type="entry name" value="Cl-channel_core"/>
</dbReference>
<dbReference type="GeneID" id="17262355"/>
<dbReference type="KEGG" id="ehx:EMIHUDRAFT_470448"/>
<dbReference type="RefSeq" id="XP_005768640.1">
    <property type="nucleotide sequence ID" value="XM_005768583.1"/>
</dbReference>
<evidence type="ECO:0000313" key="10">
    <source>
        <dbReference type="Proteomes" id="UP000013827"/>
    </source>
</evidence>
<dbReference type="Gene3D" id="1.10.3080.10">
    <property type="entry name" value="Clc chloride channel"/>
    <property type="match status" value="1"/>
</dbReference>
<dbReference type="PaxDb" id="2903-EOD16211"/>
<dbReference type="HOGENOM" id="CLU_015263_6_0_1"/>
<accession>A0A0D3IY76</accession>
<evidence type="ECO:0000256" key="6">
    <source>
        <dbReference type="ARBA" id="ARBA00023136"/>
    </source>
</evidence>
<dbReference type="PANTHER" id="PTHR45711:SF6">
    <property type="entry name" value="CHLORIDE CHANNEL PROTEIN"/>
    <property type="match status" value="1"/>
</dbReference>
<evidence type="ECO:0000256" key="8">
    <source>
        <dbReference type="SAM" id="Phobius"/>
    </source>
</evidence>
<dbReference type="GO" id="GO:0005886">
    <property type="term" value="C:plasma membrane"/>
    <property type="evidence" value="ECO:0007669"/>
    <property type="project" value="TreeGrafter"/>
</dbReference>
<evidence type="ECO:0000256" key="2">
    <source>
        <dbReference type="ARBA" id="ARBA00022448"/>
    </source>
</evidence>
<keyword evidence="2" id="KW-0813">Transport</keyword>
<feature type="transmembrane region" description="Helical" evidence="8">
    <location>
        <begin position="390"/>
        <end position="410"/>
    </location>
</feature>
<keyword evidence="5" id="KW-0406">Ion transport</keyword>
<feature type="transmembrane region" description="Helical" evidence="8">
    <location>
        <begin position="272"/>
        <end position="297"/>
    </location>
</feature>
<dbReference type="SUPFAM" id="SSF81340">
    <property type="entry name" value="Clc chloride channel"/>
    <property type="match status" value="1"/>
</dbReference>
<name>A0A0D3IY76_EMIH1</name>
<keyword evidence="3 8" id="KW-0812">Transmembrane</keyword>
<organism evidence="9 10">
    <name type="scientific">Emiliania huxleyi (strain CCMP1516)</name>
    <dbReference type="NCBI Taxonomy" id="280463"/>
    <lineage>
        <taxon>Eukaryota</taxon>
        <taxon>Haptista</taxon>
        <taxon>Haptophyta</taxon>
        <taxon>Prymnesiophyceae</taxon>
        <taxon>Isochrysidales</taxon>
        <taxon>Noelaerhabdaceae</taxon>
        <taxon>Emiliania</taxon>
    </lineage>
</organism>
<keyword evidence="4 8" id="KW-1133">Transmembrane helix</keyword>
<dbReference type="Proteomes" id="UP000013827">
    <property type="component" value="Unassembled WGS sequence"/>
</dbReference>
<protein>
    <recommendedName>
        <fullName evidence="11">Chloride channel protein</fullName>
    </recommendedName>
</protein>
<keyword evidence="7" id="KW-0868">Chloride</keyword>
<dbReference type="STRING" id="2903.R1DZI6"/>
<evidence type="ECO:0000313" key="9">
    <source>
        <dbReference type="EnsemblProtists" id="EOD16211"/>
    </source>
</evidence>
<proteinExistence type="predicted"/>